<accession>A0A6N1NDB8</accession>
<dbReference type="GeneID" id="80516978"/>
<dbReference type="RefSeq" id="YP_010780287.1">
    <property type="nucleotide sequence ID" value="NC_075038.1"/>
</dbReference>
<reference evidence="1" key="1">
    <citation type="submission" date="2017-06" db="EMBL/GenBank/DDBJ databases">
        <authorList>
            <person name="Assis F.L."/>
            <person name="Abrahao J.S."/>
            <person name="Silva L."/>
            <person name="Khalil J.B."/>
            <person name="Rodrigues R."/>
            <person name="Silva L.S."/>
            <person name="Boratto P."/>
            <person name="Andrade M."/>
            <person name="Kroon E.G."/>
            <person name="Ribeiro B."/>
            <person name="Bergier I."/>
            <person name="Seligmann H."/>
            <person name="Ghigo E."/>
            <person name="Colson P."/>
            <person name="Levasseur A."/>
            <person name="Raoult D."/>
            <person name="Scola B.L."/>
        </authorList>
    </citation>
    <scope>NUCLEOTIDE SEQUENCE</scope>
    <source>
        <strain evidence="1">Deep ocean</strain>
    </source>
</reference>
<organism evidence="1">
    <name type="scientific">Tupanvirus deep ocean</name>
    <dbReference type="NCBI Taxonomy" id="2126984"/>
    <lineage>
        <taxon>Viruses</taxon>
        <taxon>Varidnaviria</taxon>
        <taxon>Bamfordvirae</taxon>
        <taxon>Nucleocytoviricota</taxon>
        <taxon>Megaviricetes</taxon>
        <taxon>Imitervirales</taxon>
        <taxon>Mimiviridae</taxon>
        <taxon>Megamimivirinae</taxon>
        <taxon>Tupanvirus</taxon>
        <taxon>Tupanvirus altamarinense</taxon>
    </lineage>
</organism>
<name>A0A6N1NDB8_9VIRU</name>
<dbReference type="KEGG" id="vg:80516978"/>
<sequence>MDKRANSNFYKKIKNNNVQIKNKNNHNRVCKNNISASHLSNKKNSDEQLNLEEILIFLRMIGLCIGKNY</sequence>
<protein>
    <submittedName>
        <fullName evidence="1">Putative ORFan</fullName>
    </submittedName>
</protein>
<proteinExistence type="predicted"/>
<evidence type="ECO:0000313" key="1">
    <source>
        <dbReference type="EMBL" id="QKU33679.1"/>
    </source>
</evidence>
<dbReference type="EMBL" id="MF405918">
    <property type="protein sequence ID" value="QKU33679.1"/>
    <property type="molecule type" value="Genomic_DNA"/>
</dbReference>
<reference evidence="1" key="2">
    <citation type="journal article" date="2018" name="Nat. Commun.">
        <title>Tailed giant Tupanvirus possesses the most complete translational apparatus of the known virosphere.</title>
        <authorList>
            <person name="Abrahao J."/>
            <person name="Silva L."/>
            <person name="Silva L.S."/>
            <person name="Khalil J.Y.B."/>
            <person name="Rodrigues R."/>
            <person name="Arantes T."/>
            <person name="Assis F."/>
            <person name="Boratto P."/>
            <person name="Andrade M."/>
            <person name="Kroon E.G."/>
            <person name="Ribeiro B."/>
            <person name="Bergier I."/>
            <person name="Seligmann H."/>
            <person name="Ghigo E."/>
            <person name="Colson P."/>
            <person name="Levasseur A."/>
            <person name="Kroemer G."/>
            <person name="Raoult D."/>
            <person name="La Scola B."/>
        </authorList>
    </citation>
    <scope>NUCLEOTIDE SEQUENCE [LARGE SCALE GENOMIC DNA]</scope>
    <source>
        <strain evidence="1">Deep ocean</strain>
    </source>
</reference>